<proteinExistence type="inferred from homology"/>
<feature type="region of interest" description="Disordered" evidence="3">
    <location>
        <begin position="96"/>
        <end position="116"/>
    </location>
</feature>
<protein>
    <submittedName>
        <fullName evidence="5">Choloylglycine hydrolase</fullName>
    </submittedName>
</protein>
<comment type="caution">
    <text evidence="5">The sequence shown here is derived from an EMBL/GenBank/DDBJ whole genome shotgun (WGS) entry which is preliminary data.</text>
</comment>
<comment type="similarity">
    <text evidence="1">Belongs to the peptidase C59 family.</text>
</comment>
<dbReference type="EMBL" id="BMDH01000003">
    <property type="protein sequence ID" value="GGI14772.1"/>
    <property type="molecule type" value="Genomic_DNA"/>
</dbReference>
<dbReference type="InterPro" id="IPR029132">
    <property type="entry name" value="CBAH/NAAA_C"/>
</dbReference>
<dbReference type="SUPFAM" id="SSF56235">
    <property type="entry name" value="N-terminal nucleophile aminohydrolases (Ntn hydrolases)"/>
    <property type="match status" value="2"/>
</dbReference>
<feature type="compositionally biased region" description="Low complexity" evidence="3">
    <location>
        <begin position="102"/>
        <end position="116"/>
    </location>
</feature>
<organism evidence="5 6">
    <name type="scientific">Galliscardovia ingluviei</name>
    <dbReference type="NCBI Taxonomy" id="1769422"/>
    <lineage>
        <taxon>Bacteria</taxon>
        <taxon>Bacillati</taxon>
        <taxon>Actinomycetota</taxon>
        <taxon>Actinomycetes</taxon>
        <taxon>Bifidobacteriales</taxon>
        <taxon>Bifidobacteriaceae</taxon>
        <taxon>Galliscardovia</taxon>
    </lineage>
</organism>
<evidence type="ECO:0000313" key="6">
    <source>
        <dbReference type="Proteomes" id="UP000619536"/>
    </source>
</evidence>
<dbReference type="CDD" id="cd00542">
    <property type="entry name" value="Ntn_PVA"/>
    <property type="match status" value="1"/>
</dbReference>
<gene>
    <name evidence="5" type="ORF">GCM10007377_12590</name>
</gene>
<name>A0A8J3AHW5_9BIFI</name>
<dbReference type="InterPro" id="IPR029055">
    <property type="entry name" value="Ntn_hydrolases_N"/>
</dbReference>
<reference evidence="5" key="2">
    <citation type="submission" date="2020-09" db="EMBL/GenBank/DDBJ databases">
        <authorList>
            <person name="Sun Q."/>
            <person name="Sedlacek I."/>
        </authorList>
    </citation>
    <scope>NUCLEOTIDE SEQUENCE</scope>
    <source>
        <strain evidence="5">CCM 8606</strain>
    </source>
</reference>
<keyword evidence="6" id="KW-1185">Reference proteome</keyword>
<sequence length="362" mass="39032">MCTTFVLPTSAGTFAGRNLDLDMHFGERVVLTPRNVPIAFRNGATVSTHDALLGMATVAQDYPLYAEAVNESGLYMAGLYFPGSAHYVARETLQSADHAQTSSNTSNNGSGSDSIGDGDGSVSGLVGVASFELITYTLTQAHNVEQARELLNHCAITDEVFAPQMPAAPLHFFCADRTGAAIVIEQTADRIAIYDNPAHVLTNNPPFPFQLEHLRYFMGLNTVAPENTFTAKASDALTLAPNGEGFGQLGLPGDSTPASRFIRAAFQVQHSSAVSTRQEAVTQVLHLLDSVLMVKGSTINAHGREEYTMYSAALDLEHFAYYVTTYENRRIMAVEPQSAALDGNQLVQFALQSEPDFDKLGN</sequence>
<evidence type="ECO:0000256" key="1">
    <source>
        <dbReference type="ARBA" id="ARBA00006625"/>
    </source>
</evidence>
<dbReference type="PANTHER" id="PTHR35527:SF2">
    <property type="entry name" value="HYDROLASE"/>
    <property type="match status" value="1"/>
</dbReference>
<dbReference type="Pfam" id="PF02275">
    <property type="entry name" value="CBAH"/>
    <property type="match status" value="2"/>
</dbReference>
<dbReference type="Gene3D" id="3.60.60.10">
    <property type="entry name" value="Penicillin V Acylase, Chain A"/>
    <property type="match status" value="1"/>
</dbReference>
<feature type="domain" description="Choloylglycine hydrolase/NAAA C-terminal" evidence="4">
    <location>
        <begin position="2"/>
        <end position="89"/>
    </location>
</feature>
<dbReference type="Proteomes" id="UP000619536">
    <property type="component" value="Unassembled WGS sequence"/>
</dbReference>
<dbReference type="RefSeq" id="WP_188355427.1">
    <property type="nucleotide sequence ID" value="NZ_BMDH01000003.1"/>
</dbReference>
<accession>A0A8J3AHW5</accession>
<feature type="domain" description="Choloylglycine hydrolase/NAAA C-terminal" evidence="4">
    <location>
        <begin position="123"/>
        <end position="348"/>
    </location>
</feature>
<dbReference type="InterPro" id="IPR052193">
    <property type="entry name" value="Peptidase_C59"/>
</dbReference>
<dbReference type="GO" id="GO:0016787">
    <property type="term" value="F:hydrolase activity"/>
    <property type="evidence" value="ECO:0007669"/>
    <property type="project" value="UniProtKB-KW"/>
</dbReference>
<keyword evidence="2 5" id="KW-0378">Hydrolase</keyword>
<dbReference type="AlphaFoldDB" id="A0A8J3AHW5"/>
<reference evidence="5" key="1">
    <citation type="journal article" date="2014" name="Int. J. Syst. Evol. Microbiol.">
        <title>Complete genome sequence of Corynebacterium casei LMG S-19264T (=DSM 44701T), isolated from a smear-ripened cheese.</title>
        <authorList>
            <consortium name="US DOE Joint Genome Institute (JGI-PGF)"/>
            <person name="Walter F."/>
            <person name="Albersmeier A."/>
            <person name="Kalinowski J."/>
            <person name="Ruckert C."/>
        </authorList>
    </citation>
    <scope>NUCLEOTIDE SEQUENCE</scope>
    <source>
        <strain evidence="5">CCM 8606</strain>
    </source>
</reference>
<evidence type="ECO:0000259" key="4">
    <source>
        <dbReference type="Pfam" id="PF02275"/>
    </source>
</evidence>
<evidence type="ECO:0000256" key="2">
    <source>
        <dbReference type="ARBA" id="ARBA00022801"/>
    </source>
</evidence>
<dbReference type="PANTHER" id="PTHR35527">
    <property type="entry name" value="CHOLOYLGLYCINE HYDROLASE"/>
    <property type="match status" value="1"/>
</dbReference>
<evidence type="ECO:0000313" key="5">
    <source>
        <dbReference type="EMBL" id="GGI14772.1"/>
    </source>
</evidence>
<evidence type="ECO:0000256" key="3">
    <source>
        <dbReference type="SAM" id="MobiDB-lite"/>
    </source>
</evidence>